<evidence type="ECO:0000256" key="1">
    <source>
        <dbReference type="ARBA" id="ARBA00022857"/>
    </source>
</evidence>
<dbReference type="GO" id="GO:0003960">
    <property type="term" value="F:quinone reductase (NADPH) activity"/>
    <property type="evidence" value="ECO:0007669"/>
    <property type="project" value="TreeGrafter"/>
</dbReference>
<evidence type="ECO:0000313" key="5">
    <source>
        <dbReference type="Proteomes" id="UP000075526"/>
    </source>
</evidence>
<dbReference type="Gene3D" id="3.90.180.10">
    <property type="entry name" value="Medium-chain alcohol dehydrogenases, catalytic domain"/>
    <property type="match status" value="1"/>
</dbReference>
<evidence type="ECO:0000256" key="2">
    <source>
        <dbReference type="ARBA" id="ARBA00023002"/>
    </source>
</evidence>
<dbReference type="EMBL" id="LHZF01000158">
    <property type="protein sequence ID" value="KXV16388.1"/>
    <property type="molecule type" value="Genomic_DNA"/>
</dbReference>
<gene>
    <name evidence="4" type="ORF">AD933_06535</name>
</gene>
<proteinExistence type="predicted"/>
<dbReference type="SUPFAM" id="SSF51735">
    <property type="entry name" value="NAD(P)-binding Rossmann-fold domains"/>
    <property type="match status" value="1"/>
</dbReference>
<dbReference type="InterPro" id="IPR036291">
    <property type="entry name" value="NAD(P)-bd_dom_sf"/>
</dbReference>
<dbReference type="GO" id="GO:0005829">
    <property type="term" value="C:cytosol"/>
    <property type="evidence" value="ECO:0007669"/>
    <property type="project" value="TreeGrafter"/>
</dbReference>
<dbReference type="SMART" id="SM00829">
    <property type="entry name" value="PKS_ER"/>
    <property type="match status" value="1"/>
</dbReference>
<dbReference type="PANTHER" id="PTHR48106">
    <property type="entry name" value="QUINONE OXIDOREDUCTASE PIG3-RELATED"/>
    <property type="match status" value="1"/>
</dbReference>
<dbReference type="Proteomes" id="UP000075526">
    <property type="component" value="Unassembled WGS sequence"/>
</dbReference>
<dbReference type="Pfam" id="PF08240">
    <property type="entry name" value="ADH_N"/>
    <property type="match status" value="1"/>
</dbReference>
<dbReference type="InterPro" id="IPR020843">
    <property type="entry name" value="ER"/>
</dbReference>
<name>A0A149RQ07_9PROT</name>
<dbReference type="InterPro" id="IPR013154">
    <property type="entry name" value="ADH-like_N"/>
</dbReference>
<dbReference type="CDD" id="cd08271">
    <property type="entry name" value="MDR5"/>
    <property type="match status" value="1"/>
</dbReference>
<feature type="domain" description="Enoyl reductase (ER)" evidence="3">
    <location>
        <begin position="23"/>
        <end position="334"/>
    </location>
</feature>
<dbReference type="GO" id="GO:0070402">
    <property type="term" value="F:NADPH binding"/>
    <property type="evidence" value="ECO:0007669"/>
    <property type="project" value="TreeGrafter"/>
</dbReference>
<comment type="caution">
    <text evidence="4">The sequence shown here is derived from an EMBL/GenBank/DDBJ whole genome shotgun (WGS) entry which is preliminary data.</text>
</comment>
<dbReference type="SUPFAM" id="SSF50129">
    <property type="entry name" value="GroES-like"/>
    <property type="match status" value="1"/>
</dbReference>
<evidence type="ECO:0000259" key="3">
    <source>
        <dbReference type="SMART" id="SM00829"/>
    </source>
</evidence>
<dbReference type="Gene3D" id="3.40.50.720">
    <property type="entry name" value="NAD(P)-binding Rossmann-like Domain"/>
    <property type="match status" value="1"/>
</dbReference>
<keyword evidence="1" id="KW-0521">NADP</keyword>
<organism evidence="4 5">
    <name type="scientific">Acetobacter malorum</name>
    <dbReference type="NCBI Taxonomy" id="178901"/>
    <lineage>
        <taxon>Bacteria</taxon>
        <taxon>Pseudomonadati</taxon>
        <taxon>Pseudomonadota</taxon>
        <taxon>Alphaproteobacteria</taxon>
        <taxon>Acetobacterales</taxon>
        <taxon>Acetobacteraceae</taxon>
        <taxon>Acetobacter</taxon>
    </lineage>
</organism>
<keyword evidence="2" id="KW-0560">Oxidoreductase</keyword>
<sequence>MEIMMDTEKRSDQYDAWIWNGPGDPDRLQRVKKQVEPVATGEIIVANTMAAFNPVDWKIIRHGHPAWKSGHVPGVDGVGRIVAVGTGVTLPVGLRVAYHQGLGRDGSFAQRTVLKAVSVLPVPDGLSDEQAASVPCPGLTAWQAIGKVPALPDRDVLVTGAGGLVSLILAQLAVRRGWRVWVTAGPAHHDHLLGLGICGAFDYRDDSWRTKLAAALGPRRLFAAFDTTSGSYARMLADLIGYNGHLVCIQDRIETAPLPAFTTAVSLHEVALNAIHEYGTAADWRDWRSAGTELLDAVRIGALDLQPTTVASFEDLPRNLSSFMQGKLKGKILVNIPGDQS</sequence>
<dbReference type="PANTHER" id="PTHR48106:SF13">
    <property type="entry name" value="QUINONE OXIDOREDUCTASE-RELATED"/>
    <property type="match status" value="1"/>
</dbReference>
<dbReference type="PATRIC" id="fig|178901.13.peg.915"/>
<reference evidence="4 5" key="1">
    <citation type="submission" date="2015-06" db="EMBL/GenBank/DDBJ databases">
        <title>Improved classification and identification of acetic acid bacteria using matrix-assisted laser desorption/ionization time-of-flight mass spectrometry; Gluconobacter nephelii and Gluconobacter uchimurae are later heterotypic synonyms of Gluconobacter japonicus and Gluconobacter oxydans, respectively.</title>
        <authorList>
            <person name="Li L."/>
            <person name="Cleenwerck I."/>
            <person name="De Vuyst L."/>
            <person name="Vandamme P."/>
        </authorList>
    </citation>
    <scope>NUCLEOTIDE SEQUENCE [LARGE SCALE GENOMIC DNA]</scope>
    <source>
        <strain evidence="4 5">LMG 1552</strain>
    </source>
</reference>
<dbReference type="AlphaFoldDB" id="A0A149RQ07"/>
<accession>A0A149RQ07</accession>
<evidence type="ECO:0000313" key="4">
    <source>
        <dbReference type="EMBL" id="KXV16388.1"/>
    </source>
</evidence>
<dbReference type="InterPro" id="IPR011032">
    <property type="entry name" value="GroES-like_sf"/>
</dbReference>
<dbReference type="GO" id="GO:0035925">
    <property type="term" value="F:mRNA 3'-UTR AU-rich region binding"/>
    <property type="evidence" value="ECO:0007669"/>
    <property type="project" value="TreeGrafter"/>
</dbReference>
<protein>
    <submittedName>
        <fullName evidence="4">Alcohol dehydrogenase</fullName>
    </submittedName>
</protein>